<evidence type="ECO:0000313" key="1">
    <source>
        <dbReference type="EMBL" id="PYD74405.1"/>
    </source>
</evidence>
<protein>
    <submittedName>
        <fullName evidence="1">Uncharacterized protein</fullName>
    </submittedName>
</protein>
<dbReference type="AlphaFoldDB" id="A0A318Q6D6"/>
<dbReference type="EMBL" id="NOXG01000067">
    <property type="protein sequence ID" value="PYD74405.1"/>
    <property type="molecule type" value="Genomic_DNA"/>
</dbReference>
<feature type="non-terminal residue" evidence="1">
    <location>
        <position position="1"/>
    </location>
</feature>
<gene>
    <name evidence="1" type="ORF">CFR71_15235</name>
</gene>
<sequence>MKEEAIYLRSHHNARQALKELVEMPDMDADRIIRSLRDTRFIPSGKIQKEYPMVGKFKLWDAVSEALRRSFSECLTENELSDFSWL</sequence>
<dbReference type="Proteomes" id="UP000247609">
    <property type="component" value="Unassembled WGS sequence"/>
</dbReference>
<name>A0A318Q6D6_9PROT</name>
<proteinExistence type="predicted"/>
<comment type="caution">
    <text evidence="1">The sequence shown here is derived from an EMBL/GenBank/DDBJ whole genome shotgun (WGS) entry which is preliminary data.</text>
</comment>
<organism evidence="1 2">
    <name type="scientific">Novacetimonas pomaceti</name>
    <dbReference type="NCBI Taxonomy" id="2021998"/>
    <lineage>
        <taxon>Bacteria</taxon>
        <taxon>Pseudomonadati</taxon>
        <taxon>Pseudomonadota</taxon>
        <taxon>Alphaproteobacteria</taxon>
        <taxon>Acetobacterales</taxon>
        <taxon>Acetobacteraceae</taxon>
        <taxon>Novacetimonas</taxon>
    </lineage>
</organism>
<evidence type="ECO:0000313" key="2">
    <source>
        <dbReference type="Proteomes" id="UP000247609"/>
    </source>
</evidence>
<reference evidence="1 2" key="1">
    <citation type="submission" date="2017-07" db="EMBL/GenBank/DDBJ databases">
        <title>A draft genome sequence of Komagataeibacter sp. T5K1.</title>
        <authorList>
            <person name="Skraban J."/>
            <person name="Cleenwerck I."/>
            <person name="Vandamme P."/>
            <person name="Trcek J."/>
        </authorList>
    </citation>
    <scope>NUCLEOTIDE SEQUENCE [LARGE SCALE GENOMIC DNA]</scope>
    <source>
        <strain evidence="1 2">T5K1</strain>
    </source>
</reference>
<accession>A0A318Q6D6</accession>